<dbReference type="InterPro" id="IPR006058">
    <property type="entry name" value="2Fe2S_fd_BS"/>
</dbReference>
<accession>J9DE34</accession>
<protein>
    <recommendedName>
        <fullName evidence="5">Phenol hydroxylase</fullName>
    </recommendedName>
</protein>
<dbReference type="eggNOG" id="COG2871">
    <property type="taxonomic scope" value="Bacteria"/>
</dbReference>
<feature type="domain" description="2Fe-2S ferredoxin-type" evidence="1">
    <location>
        <begin position="9"/>
        <end position="101"/>
    </location>
</feature>
<dbReference type="InterPro" id="IPR001433">
    <property type="entry name" value="OxRdtase_FAD/NAD-bd"/>
</dbReference>
<comment type="caution">
    <text evidence="3">The sequence shown here is derived from an EMBL/GenBank/DDBJ whole genome shotgun (WGS) entry which is preliminary data.</text>
</comment>
<dbReference type="InterPro" id="IPR008333">
    <property type="entry name" value="Cbr1-like_FAD-bd_dom"/>
</dbReference>
<dbReference type="PRINTS" id="PR00410">
    <property type="entry name" value="PHEHYDRXLASE"/>
</dbReference>
<dbReference type="Gene3D" id="3.40.50.80">
    <property type="entry name" value="Nucleotide-binding domain of ferredoxin-NADP reductase (FNR) module"/>
    <property type="match status" value="1"/>
</dbReference>
<proteinExistence type="predicted"/>
<evidence type="ECO:0000313" key="3">
    <source>
        <dbReference type="EMBL" id="EJW20393.1"/>
    </source>
</evidence>
<dbReference type="InterPro" id="IPR017927">
    <property type="entry name" value="FAD-bd_FR_type"/>
</dbReference>
<dbReference type="GO" id="GO:0016491">
    <property type="term" value="F:oxidoreductase activity"/>
    <property type="evidence" value="ECO:0007669"/>
    <property type="project" value="InterPro"/>
</dbReference>
<dbReference type="InterPro" id="IPR050415">
    <property type="entry name" value="MRET"/>
</dbReference>
<dbReference type="SUPFAM" id="SSF54292">
    <property type="entry name" value="2Fe-2S ferredoxin-like"/>
    <property type="match status" value="1"/>
</dbReference>
<dbReference type="InterPro" id="IPR012675">
    <property type="entry name" value="Beta-grasp_dom_sf"/>
</dbReference>
<dbReference type="InterPro" id="IPR001041">
    <property type="entry name" value="2Fe-2S_ferredoxin-type"/>
</dbReference>
<dbReference type="SUPFAM" id="SSF63380">
    <property type="entry name" value="Riboflavin synthase domain-like"/>
    <property type="match status" value="1"/>
</dbReference>
<keyword evidence="4" id="KW-1185">Reference proteome</keyword>
<gene>
    <name evidence="3" type="ORF">IMCC14465_18180</name>
</gene>
<dbReference type="STRING" id="1220535.IMCC14465_18180"/>
<dbReference type="PANTHER" id="PTHR47354:SF5">
    <property type="entry name" value="PROTEIN RFBI"/>
    <property type="match status" value="1"/>
</dbReference>
<dbReference type="Gene3D" id="3.10.20.30">
    <property type="match status" value="1"/>
</dbReference>
<organism evidence="3 4">
    <name type="scientific">alpha proteobacterium IMCC14465</name>
    <dbReference type="NCBI Taxonomy" id="1220535"/>
    <lineage>
        <taxon>Bacteria</taxon>
        <taxon>Pseudomonadati</taxon>
        <taxon>Pseudomonadota</taxon>
        <taxon>Alphaproteobacteria</taxon>
        <taxon>PS1 clade</taxon>
    </lineage>
</organism>
<dbReference type="InterPro" id="IPR017938">
    <property type="entry name" value="Riboflavin_synthase-like_b-brl"/>
</dbReference>
<evidence type="ECO:0008006" key="5">
    <source>
        <dbReference type="Google" id="ProtNLM"/>
    </source>
</evidence>
<dbReference type="Pfam" id="PF00175">
    <property type="entry name" value="NAD_binding_1"/>
    <property type="match status" value="1"/>
</dbReference>
<dbReference type="PANTHER" id="PTHR47354">
    <property type="entry name" value="NADH OXIDOREDUCTASE HCR"/>
    <property type="match status" value="1"/>
</dbReference>
<evidence type="ECO:0000259" key="1">
    <source>
        <dbReference type="PROSITE" id="PS51085"/>
    </source>
</evidence>
<dbReference type="Pfam" id="PF00970">
    <property type="entry name" value="FAD_binding_6"/>
    <property type="match status" value="1"/>
</dbReference>
<dbReference type="GO" id="GO:0051537">
    <property type="term" value="F:2 iron, 2 sulfur cluster binding"/>
    <property type="evidence" value="ECO:0007669"/>
    <property type="project" value="InterPro"/>
</dbReference>
<dbReference type="Gene3D" id="2.40.30.10">
    <property type="entry name" value="Translation factors"/>
    <property type="match status" value="1"/>
</dbReference>
<evidence type="ECO:0000259" key="2">
    <source>
        <dbReference type="PROSITE" id="PS51384"/>
    </source>
</evidence>
<feature type="domain" description="FAD-binding FR-type" evidence="2">
    <location>
        <begin position="110"/>
        <end position="209"/>
    </location>
</feature>
<dbReference type="SUPFAM" id="SSF52343">
    <property type="entry name" value="Ferredoxin reductase-like, C-terminal NADP-linked domain"/>
    <property type="match status" value="1"/>
</dbReference>
<sequence>MLTQRLGEEMFELVVEPTGDVLEVKEGQTILDTLLRSGISIPYQCGHGLCSTCKVTILEGEVDHGEASPFALMDFERDEGVALACCATAQSDIVIEAEIDVDPDARIIPIQDFDAKVERVEKLTGDIICIWLKLDKDLDFQAGQYINLQVPGVAQPRAFSIASSVSQSDLIELHVRYVPDGKATSFLHNDLNIGDTLKASGPFGRFFVRKSRTTPVMFIAGGSGLSSPKSMILDLLDTGFKQPIELFHGTRTAADVYDKELFETLSSEHKNFSYTPVPFDISDESGADWVGEHGVLQDVISQKFEGNFKNWTAYLCGPPGMIEVCIRALMQGRLFEKDIFTEGFLTSAEAETASKSKVFKRI</sequence>
<dbReference type="EMBL" id="ALYF01000012">
    <property type="protein sequence ID" value="EJW20393.1"/>
    <property type="molecule type" value="Genomic_DNA"/>
</dbReference>
<dbReference type="Proteomes" id="UP000004836">
    <property type="component" value="Unassembled WGS sequence"/>
</dbReference>
<dbReference type="PROSITE" id="PS00197">
    <property type="entry name" value="2FE2S_FER_1"/>
    <property type="match status" value="1"/>
</dbReference>
<evidence type="ECO:0000313" key="4">
    <source>
        <dbReference type="Proteomes" id="UP000004836"/>
    </source>
</evidence>
<dbReference type="InterPro" id="IPR036010">
    <property type="entry name" value="2Fe-2S_ferredoxin-like_sf"/>
</dbReference>
<dbReference type="InterPro" id="IPR039261">
    <property type="entry name" value="FNR_nucleotide-bd"/>
</dbReference>
<reference evidence="3 4" key="1">
    <citation type="journal article" date="2012" name="J. Bacteriol.">
        <title>Genome Sequence of Strain IMCC14465, Isolated from the East Sea, Belonging to the PS1 Clade of Alphaproteobacteria.</title>
        <authorList>
            <person name="Yang S.J."/>
            <person name="Kang I."/>
            <person name="Cho J.C."/>
        </authorList>
    </citation>
    <scope>NUCLEOTIDE SEQUENCE [LARGE SCALE GENOMIC DNA]</scope>
    <source>
        <strain evidence="3 4">IMCC14465</strain>
    </source>
</reference>
<name>J9DE34_9PROT</name>
<dbReference type="PATRIC" id="fig|1220535.3.peg.1809"/>
<dbReference type="Pfam" id="PF00111">
    <property type="entry name" value="Fer2"/>
    <property type="match status" value="1"/>
</dbReference>
<dbReference type="CDD" id="cd00207">
    <property type="entry name" value="fer2"/>
    <property type="match status" value="1"/>
</dbReference>
<dbReference type="PROSITE" id="PS51085">
    <property type="entry name" value="2FE2S_FER_2"/>
    <property type="match status" value="1"/>
</dbReference>
<dbReference type="AlphaFoldDB" id="J9DE34"/>
<dbReference type="PROSITE" id="PS51384">
    <property type="entry name" value="FAD_FR"/>
    <property type="match status" value="1"/>
</dbReference>